<organism evidence="5 6">
    <name type="scientific">Sphaerisporangium flaviroseum</name>
    <dbReference type="NCBI Taxonomy" id="509199"/>
    <lineage>
        <taxon>Bacteria</taxon>
        <taxon>Bacillati</taxon>
        <taxon>Actinomycetota</taxon>
        <taxon>Actinomycetes</taxon>
        <taxon>Streptosporangiales</taxon>
        <taxon>Streptosporangiaceae</taxon>
        <taxon>Sphaerisporangium</taxon>
    </lineage>
</organism>
<accession>A0ABP7IWQ9</accession>
<dbReference type="Pfam" id="PF11999">
    <property type="entry name" value="Ice_binding"/>
    <property type="match status" value="1"/>
</dbReference>
<evidence type="ECO:0000259" key="4">
    <source>
        <dbReference type="Pfam" id="PF16640"/>
    </source>
</evidence>
<dbReference type="Gene3D" id="2.60.40.10">
    <property type="entry name" value="Immunoglobulins"/>
    <property type="match status" value="1"/>
</dbReference>
<feature type="region of interest" description="Disordered" evidence="3">
    <location>
        <begin position="364"/>
        <end position="411"/>
    </location>
</feature>
<keyword evidence="2" id="KW-0732">Signal</keyword>
<dbReference type="InterPro" id="IPR032109">
    <property type="entry name" value="Big_3_5"/>
</dbReference>
<dbReference type="Pfam" id="PF16640">
    <property type="entry name" value="Big_3_5"/>
    <property type="match status" value="1"/>
</dbReference>
<gene>
    <name evidence="5" type="ORF">GCM10022226_57220</name>
</gene>
<evidence type="ECO:0000313" key="6">
    <source>
        <dbReference type="Proteomes" id="UP001500888"/>
    </source>
</evidence>
<dbReference type="EMBL" id="BAAAZR010000027">
    <property type="protein sequence ID" value="GAA3828918.1"/>
    <property type="molecule type" value="Genomic_DNA"/>
</dbReference>
<comment type="caution">
    <text evidence="5">The sequence shown here is derived from an EMBL/GenBank/DDBJ whole genome shotgun (WGS) entry which is preliminary data.</text>
</comment>
<name>A0ABP7IWQ9_9ACTN</name>
<comment type="similarity">
    <text evidence="1">Belongs to the ice-binding protein family.</text>
</comment>
<feature type="domain" description="Bacterial Ig-like" evidence="4">
    <location>
        <begin position="262"/>
        <end position="344"/>
    </location>
</feature>
<keyword evidence="6" id="KW-1185">Reference proteome</keyword>
<dbReference type="InterPro" id="IPR021884">
    <property type="entry name" value="Ice-bd_prot"/>
</dbReference>
<dbReference type="RefSeq" id="WP_344946880.1">
    <property type="nucleotide sequence ID" value="NZ_BAAAZR010000027.1"/>
</dbReference>
<protein>
    <recommendedName>
        <fullName evidence="4">Bacterial Ig-like domain-containing protein</fullName>
    </recommendedName>
</protein>
<reference evidence="6" key="1">
    <citation type="journal article" date="2019" name="Int. J. Syst. Evol. Microbiol.">
        <title>The Global Catalogue of Microorganisms (GCM) 10K type strain sequencing project: providing services to taxonomists for standard genome sequencing and annotation.</title>
        <authorList>
            <consortium name="The Broad Institute Genomics Platform"/>
            <consortium name="The Broad Institute Genome Sequencing Center for Infectious Disease"/>
            <person name="Wu L."/>
            <person name="Ma J."/>
        </authorList>
    </citation>
    <scope>NUCLEOTIDE SEQUENCE [LARGE SCALE GENOMIC DNA]</scope>
    <source>
        <strain evidence="6">JCM 16908</strain>
    </source>
</reference>
<dbReference type="Proteomes" id="UP001500888">
    <property type="component" value="Unassembled WGS sequence"/>
</dbReference>
<feature type="compositionally biased region" description="Low complexity" evidence="3">
    <location>
        <begin position="391"/>
        <end position="400"/>
    </location>
</feature>
<dbReference type="InterPro" id="IPR013783">
    <property type="entry name" value="Ig-like_fold"/>
</dbReference>
<evidence type="ECO:0000313" key="5">
    <source>
        <dbReference type="EMBL" id="GAA3828918.1"/>
    </source>
</evidence>
<evidence type="ECO:0000256" key="1">
    <source>
        <dbReference type="ARBA" id="ARBA00005445"/>
    </source>
</evidence>
<proteinExistence type="inferred from homology"/>
<evidence type="ECO:0000256" key="2">
    <source>
        <dbReference type="ARBA" id="ARBA00022729"/>
    </source>
</evidence>
<evidence type="ECO:0000256" key="3">
    <source>
        <dbReference type="SAM" id="MobiDB-lite"/>
    </source>
</evidence>
<sequence>MTYAGRPRFISGNLVRSLLTGTLAALVATGGVVATPRPANALAPAPVLLRTAGNFAVLGGTTVTNTGASVVTGDMGVSPGGTVTGFPPGIVVGTVHVADDTATQAQADLTAAYNDAVSRTPDGTIPTQLGGTTVTPGVYNSSAGTFQITGAVTLDARGDPNAVFIFQAASTLTTAAASEVILVGGAQACNVFWQVGSSATLGANTDFAGNILALTSITLGNAVTVDGRTLARNGAVTLDADSVTLSACAGPPDRSTTTTVNSTCAIDQGSPITFVATVKSPSGTVPTGPVEFFSDGVSLGTAELDATGHAELTAGNLSEGTHEIVVVFPGTAELDGSTSPVFVQRVDSQGFCYLGDCSTQTCGGATPVNVPSTGRADGSRPRAGGSGTGGARSSPSSSGSCLKIPRSGVAG</sequence>